<evidence type="ECO:0000259" key="4">
    <source>
        <dbReference type="PROSITE" id="PS51015"/>
    </source>
</evidence>
<feature type="compositionally biased region" description="Basic and acidic residues" evidence="3">
    <location>
        <begin position="414"/>
        <end position="426"/>
    </location>
</feature>
<dbReference type="InterPro" id="IPR045134">
    <property type="entry name" value="UHRF1/2-like"/>
</dbReference>
<feature type="compositionally biased region" description="Pro residues" evidence="3">
    <location>
        <begin position="143"/>
        <end position="156"/>
    </location>
</feature>
<evidence type="ECO:0000256" key="1">
    <source>
        <dbReference type="ARBA" id="ARBA00023242"/>
    </source>
</evidence>
<feature type="region of interest" description="Disordered" evidence="3">
    <location>
        <begin position="93"/>
        <end position="172"/>
    </location>
</feature>
<dbReference type="AlphaFoldDB" id="A0A9Q3BW26"/>
<dbReference type="PANTHER" id="PTHR14140">
    <property type="entry name" value="E3 UBIQUITIN-PROTEIN LIGASE UHRF-RELATED"/>
    <property type="match status" value="1"/>
</dbReference>
<dbReference type="EMBL" id="AVOT02003442">
    <property type="protein sequence ID" value="MBW0473536.1"/>
    <property type="molecule type" value="Genomic_DNA"/>
</dbReference>
<dbReference type="GO" id="GO:0016567">
    <property type="term" value="P:protein ubiquitination"/>
    <property type="evidence" value="ECO:0007669"/>
    <property type="project" value="TreeGrafter"/>
</dbReference>
<dbReference type="SMART" id="SM00466">
    <property type="entry name" value="SRA"/>
    <property type="match status" value="1"/>
</dbReference>
<proteinExistence type="predicted"/>
<organism evidence="5 6">
    <name type="scientific">Austropuccinia psidii MF-1</name>
    <dbReference type="NCBI Taxonomy" id="1389203"/>
    <lineage>
        <taxon>Eukaryota</taxon>
        <taxon>Fungi</taxon>
        <taxon>Dikarya</taxon>
        <taxon>Basidiomycota</taxon>
        <taxon>Pucciniomycotina</taxon>
        <taxon>Pucciniomycetes</taxon>
        <taxon>Pucciniales</taxon>
        <taxon>Sphaerophragmiaceae</taxon>
        <taxon>Austropuccinia</taxon>
    </lineage>
</organism>
<feature type="compositionally biased region" description="Basic residues" evidence="3">
    <location>
        <begin position="47"/>
        <end position="56"/>
    </location>
</feature>
<comment type="caution">
    <text evidence="5">The sequence shown here is derived from an EMBL/GenBank/DDBJ whole genome shotgun (WGS) entry which is preliminary data.</text>
</comment>
<dbReference type="PANTHER" id="PTHR14140:SF27">
    <property type="entry name" value="OS04G0289800 PROTEIN"/>
    <property type="match status" value="1"/>
</dbReference>
<protein>
    <recommendedName>
        <fullName evidence="4">YDG domain-containing protein</fullName>
    </recommendedName>
</protein>
<keyword evidence="6" id="KW-1185">Reference proteome</keyword>
<dbReference type="Gene3D" id="2.30.280.10">
    <property type="entry name" value="SRA-YDG"/>
    <property type="match status" value="1"/>
</dbReference>
<dbReference type="FunFam" id="2.30.280.10:FF:000005">
    <property type="entry name" value="E3 ubiquitin-protein ligase UHRF1"/>
    <property type="match status" value="1"/>
</dbReference>
<dbReference type="InterPro" id="IPR003105">
    <property type="entry name" value="SRA_YDG"/>
</dbReference>
<feature type="domain" description="YDG" evidence="4">
    <location>
        <begin position="173"/>
        <end position="325"/>
    </location>
</feature>
<dbReference type="GO" id="GO:0005634">
    <property type="term" value="C:nucleus"/>
    <property type="evidence" value="ECO:0007669"/>
    <property type="project" value="UniProtKB-SubCell"/>
</dbReference>
<evidence type="ECO:0000256" key="2">
    <source>
        <dbReference type="PROSITE-ProRule" id="PRU00358"/>
    </source>
</evidence>
<evidence type="ECO:0000313" key="6">
    <source>
        <dbReference type="Proteomes" id="UP000765509"/>
    </source>
</evidence>
<comment type="subcellular location">
    <subcellularLocation>
        <location evidence="2">Nucleus</location>
    </subcellularLocation>
</comment>
<accession>A0A9Q3BW26</accession>
<gene>
    <name evidence="5" type="ORF">O181_013251</name>
</gene>
<dbReference type="Proteomes" id="UP000765509">
    <property type="component" value="Unassembled WGS sequence"/>
</dbReference>
<name>A0A9Q3BW26_9BASI</name>
<dbReference type="Pfam" id="PF02182">
    <property type="entry name" value="SAD_SRA"/>
    <property type="match status" value="1"/>
</dbReference>
<feature type="compositionally biased region" description="Polar residues" evidence="3">
    <location>
        <begin position="391"/>
        <end position="401"/>
    </location>
</feature>
<dbReference type="PROSITE" id="PS51015">
    <property type="entry name" value="YDG"/>
    <property type="match status" value="1"/>
</dbReference>
<keyword evidence="1 2" id="KW-0539">Nucleus</keyword>
<dbReference type="InterPro" id="IPR036987">
    <property type="entry name" value="SRA-YDG_sf"/>
</dbReference>
<evidence type="ECO:0000313" key="5">
    <source>
        <dbReference type="EMBL" id="MBW0473536.1"/>
    </source>
</evidence>
<dbReference type="SUPFAM" id="SSF88697">
    <property type="entry name" value="PUA domain-like"/>
    <property type="match status" value="1"/>
</dbReference>
<dbReference type="GO" id="GO:0061630">
    <property type="term" value="F:ubiquitin protein ligase activity"/>
    <property type="evidence" value="ECO:0007669"/>
    <property type="project" value="TreeGrafter"/>
</dbReference>
<feature type="region of interest" description="Disordered" evidence="3">
    <location>
        <begin position="353"/>
        <end position="426"/>
    </location>
</feature>
<evidence type="ECO:0000256" key="3">
    <source>
        <dbReference type="SAM" id="MobiDB-lite"/>
    </source>
</evidence>
<dbReference type="GO" id="GO:0044027">
    <property type="term" value="P:negative regulation of gene expression via chromosomal CpG island methylation"/>
    <property type="evidence" value="ECO:0007669"/>
    <property type="project" value="TreeGrafter"/>
</dbReference>
<feature type="region of interest" description="Disordered" evidence="3">
    <location>
        <begin position="28"/>
        <end position="80"/>
    </location>
</feature>
<dbReference type="OrthoDB" id="2270193at2759"/>
<sequence>MVAIGQSYEEIRKRNIEANRRLLLSLQLSGPGITPLVPKKLQEKPVRSPKPKRPPKQRLIPKSPASDASLGPTDGRRRSGRILHARQLALRAAELSNEDSSQADEDENYSSQSDQDSADDNDNDQSKENRVGCKRKASVWYPPTGPKRPRGAPPPQRKASCLKGARPNPKVFGHQIHTQVGDWWDSRMACSQAGVHAPPVSGIYGNETLGCYSVALSGGYEDDVDLGYAFTYTGSGGRALSGTPDNPKNLRTAPQTSDQEFTAMNAALRTSCNTKHPIRVIRGFKNHSPFAPEEGYRYDGLYKVEKCWREPGQSGFQVCKFAFVRLPNQPKIPVKAGQEAQAKKIYQDLGFKTEQLPPTPEKFPVWSRSLAQRRQKAKQEENDETDESKPQENSGDNKSSPTKPPIEAPATAGSEDHSMSADDKKE</sequence>
<reference evidence="5" key="1">
    <citation type="submission" date="2021-03" db="EMBL/GenBank/DDBJ databases">
        <title>Draft genome sequence of rust myrtle Austropuccinia psidii MF-1, a brazilian biotype.</title>
        <authorList>
            <person name="Quecine M.C."/>
            <person name="Pachon D.M.R."/>
            <person name="Bonatelli M.L."/>
            <person name="Correr F.H."/>
            <person name="Franceschini L.M."/>
            <person name="Leite T.F."/>
            <person name="Margarido G.R.A."/>
            <person name="Almeida C.A."/>
            <person name="Ferrarezi J.A."/>
            <person name="Labate C.A."/>
        </authorList>
    </citation>
    <scope>NUCLEOTIDE SEQUENCE</scope>
    <source>
        <strain evidence="5">MF-1</strain>
    </source>
</reference>
<dbReference type="InterPro" id="IPR015947">
    <property type="entry name" value="PUA-like_sf"/>
</dbReference>